<sequence length="125" mass="14032">MNKVIIIGRVAQNPDMRYTPNGKAVCSFAVIVHYRTKIREETDIIDCVAWDTLAETIASHLVKGSKVAVEGRLHVRRLDGTDGQKKKITEVVVRDVEFVDRLSVGFDGEHRIQQDWNSLGKEVSG</sequence>
<reference evidence="4 5" key="1">
    <citation type="submission" date="2017-04" db="EMBL/GenBank/DDBJ databases">
        <authorList>
            <person name="Afonso C.L."/>
            <person name="Miller P.J."/>
            <person name="Scott M.A."/>
            <person name="Spackman E."/>
            <person name="Goraichik I."/>
            <person name="Dimitrov K.M."/>
            <person name="Suarez D.L."/>
            <person name="Swayne D.E."/>
        </authorList>
    </citation>
    <scope>NUCLEOTIDE SEQUENCE [LARGE SCALE GENOMIC DNA]</scope>
    <source>
        <strain evidence="4 5">DSM 5090</strain>
    </source>
</reference>
<organism evidence="4 5">
    <name type="scientific">Sporomusa malonica</name>
    <dbReference type="NCBI Taxonomy" id="112901"/>
    <lineage>
        <taxon>Bacteria</taxon>
        <taxon>Bacillati</taxon>
        <taxon>Bacillota</taxon>
        <taxon>Negativicutes</taxon>
        <taxon>Selenomonadales</taxon>
        <taxon>Sporomusaceae</taxon>
        <taxon>Sporomusa</taxon>
    </lineage>
</organism>
<dbReference type="STRING" id="112901.SAMN04488500_10384"/>
<dbReference type="RefSeq" id="WP_176215388.1">
    <property type="nucleotide sequence ID" value="NZ_CP155572.1"/>
</dbReference>
<dbReference type="HAMAP" id="MF_00984">
    <property type="entry name" value="SSB"/>
    <property type="match status" value="1"/>
</dbReference>
<dbReference type="Proteomes" id="UP000192738">
    <property type="component" value="Unassembled WGS sequence"/>
</dbReference>
<dbReference type="InterPro" id="IPR000424">
    <property type="entry name" value="Primosome_PriB/ssb"/>
</dbReference>
<dbReference type="NCBIfam" id="TIGR00621">
    <property type="entry name" value="ssb"/>
    <property type="match status" value="1"/>
</dbReference>
<dbReference type="Pfam" id="PF00436">
    <property type="entry name" value="SSB"/>
    <property type="match status" value="1"/>
</dbReference>
<accession>A0A1W1Z8K7</accession>
<dbReference type="AlphaFoldDB" id="A0A1W1Z8K7"/>
<evidence type="ECO:0000313" key="5">
    <source>
        <dbReference type="Proteomes" id="UP000192738"/>
    </source>
</evidence>
<keyword evidence="5" id="KW-1185">Reference proteome</keyword>
<evidence type="ECO:0000313" key="4">
    <source>
        <dbReference type="EMBL" id="SMC44706.1"/>
    </source>
</evidence>
<evidence type="ECO:0000256" key="2">
    <source>
        <dbReference type="HAMAP-Rule" id="MF_00984"/>
    </source>
</evidence>
<proteinExistence type="inferred from homology"/>
<dbReference type="PIRSF" id="PIRSF002070">
    <property type="entry name" value="SSB"/>
    <property type="match status" value="1"/>
</dbReference>
<dbReference type="GO" id="GO:0009295">
    <property type="term" value="C:nucleoid"/>
    <property type="evidence" value="ECO:0007669"/>
    <property type="project" value="TreeGrafter"/>
</dbReference>
<name>A0A1W1Z8K7_9FIRM</name>
<dbReference type="PANTHER" id="PTHR10302">
    <property type="entry name" value="SINGLE-STRANDED DNA-BINDING PROTEIN"/>
    <property type="match status" value="1"/>
</dbReference>
<dbReference type="InterPro" id="IPR011344">
    <property type="entry name" value="ssDNA-bd"/>
</dbReference>
<dbReference type="GO" id="GO:0003697">
    <property type="term" value="F:single-stranded DNA binding"/>
    <property type="evidence" value="ECO:0007669"/>
    <property type="project" value="UniProtKB-UniRule"/>
</dbReference>
<protein>
    <recommendedName>
        <fullName evidence="2 3">Single-stranded DNA-binding protein</fullName>
        <shortName evidence="2">SSB</shortName>
    </recommendedName>
</protein>
<comment type="subunit">
    <text evidence="2">Homotetramer.</text>
</comment>
<dbReference type="EMBL" id="FWXI01000003">
    <property type="protein sequence ID" value="SMC44706.1"/>
    <property type="molecule type" value="Genomic_DNA"/>
</dbReference>
<evidence type="ECO:0000256" key="1">
    <source>
        <dbReference type="ARBA" id="ARBA00023125"/>
    </source>
</evidence>
<dbReference type="SUPFAM" id="SSF50249">
    <property type="entry name" value="Nucleic acid-binding proteins"/>
    <property type="match status" value="1"/>
</dbReference>
<dbReference type="Gene3D" id="2.40.50.140">
    <property type="entry name" value="Nucleic acid-binding proteins"/>
    <property type="match status" value="1"/>
</dbReference>
<comment type="caution">
    <text evidence="2">Lacks conserved residue(s) required for the propagation of feature annotation.</text>
</comment>
<dbReference type="PROSITE" id="PS50935">
    <property type="entry name" value="SSB"/>
    <property type="match status" value="1"/>
</dbReference>
<dbReference type="InterPro" id="IPR012340">
    <property type="entry name" value="NA-bd_OB-fold"/>
</dbReference>
<evidence type="ECO:0000256" key="3">
    <source>
        <dbReference type="PIRNR" id="PIRNR002070"/>
    </source>
</evidence>
<keyword evidence="1 2" id="KW-0238">DNA-binding</keyword>
<gene>
    <name evidence="4" type="ORF">SAMN04488500_10384</name>
</gene>
<dbReference type="GO" id="GO:0006260">
    <property type="term" value="P:DNA replication"/>
    <property type="evidence" value="ECO:0007669"/>
    <property type="project" value="InterPro"/>
</dbReference>
<dbReference type="PANTHER" id="PTHR10302:SF27">
    <property type="entry name" value="SINGLE-STRANDED DNA-BINDING PROTEIN"/>
    <property type="match status" value="1"/>
</dbReference>
<dbReference type="CDD" id="cd04496">
    <property type="entry name" value="SSB_OBF"/>
    <property type="match status" value="1"/>
</dbReference>